<dbReference type="Pfam" id="PF23562">
    <property type="entry name" value="AMP-binding_C_3"/>
    <property type="match status" value="1"/>
</dbReference>
<dbReference type="Gene3D" id="3.40.50.12780">
    <property type="entry name" value="N-terminal domain of ligase-like"/>
    <property type="match status" value="2"/>
</dbReference>
<keyword evidence="3" id="KW-0436">Ligase</keyword>
<keyword evidence="1" id="KW-0812">Transmembrane</keyword>
<evidence type="ECO:0000313" key="4">
    <source>
        <dbReference type="Proteomes" id="UP000298458"/>
    </source>
</evidence>
<feature type="transmembrane region" description="Helical" evidence="1">
    <location>
        <begin position="371"/>
        <end position="391"/>
    </location>
</feature>
<name>A0A4R9GG00_9LEPT</name>
<dbReference type="PANTHER" id="PTHR43813:SF1">
    <property type="entry name" value="ACYL-ACTIVATING ENZYME 16, CHLOROPLASTIC-RELATED"/>
    <property type="match status" value="1"/>
</dbReference>
<evidence type="ECO:0000259" key="2">
    <source>
        <dbReference type="Pfam" id="PF00501"/>
    </source>
</evidence>
<dbReference type="SUPFAM" id="SSF56801">
    <property type="entry name" value="Acetyl-CoA synthetase-like"/>
    <property type="match status" value="1"/>
</dbReference>
<evidence type="ECO:0000313" key="3">
    <source>
        <dbReference type="EMBL" id="TGK11602.1"/>
    </source>
</evidence>
<organism evidence="3 4">
    <name type="scientific">Leptospira fletcheri</name>
    <dbReference type="NCBI Taxonomy" id="2484981"/>
    <lineage>
        <taxon>Bacteria</taxon>
        <taxon>Pseudomonadati</taxon>
        <taxon>Spirochaetota</taxon>
        <taxon>Spirochaetia</taxon>
        <taxon>Leptospirales</taxon>
        <taxon>Leptospiraceae</taxon>
        <taxon>Leptospira</taxon>
    </lineage>
</organism>
<feature type="domain" description="AMP-dependent synthetase/ligase" evidence="2">
    <location>
        <begin position="12"/>
        <end position="512"/>
    </location>
</feature>
<dbReference type="Pfam" id="PF00501">
    <property type="entry name" value="AMP-binding"/>
    <property type="match status" value="1"/>
</dbReference>
<sequence>MYKNLAELYLKAAQAYGDRPAFWSKDESKEYKPTSFKQLADLGLNLAEALIDLGVKARDHIGVIADNRLEWIIVDAAVLFCGSANVPRGTDVTDGEMDHILNHSHAAVVFLENDKVYEKFLKNKSKLKDVKTVIIMDKDSKIKTKGVLHLYDLIEEGRAHRAKGSKKAEKRIEGIKPDDLFTLIYTSGTTGMPKGVMLMHSNMTHQIEYVVPLILKKSMIKEDDSMLSILPVWHIFERVVEYSAISLGIATFYTKVADLRNDLAKARPSFMASAPRVWESIYSGIYNRINDPKQTPPVRKFLFNTAYLFSKNYHAAVRFLSGREVDYEGRNPLQSLVMGIEAILRLILTGPFTVSILALAAYFYVKSANPNLPFVPGLLLTIAGLGLIFNYKTLDAIVLAKIRQATGGRLRGTLSGGGALQRHVDNFFNDIGLLVLEGYGMTETAPVISVRHYDYPIIGSVGYVVPKTELQIRDDNGKILTHINDNREILAGKIGLKGVVHIKGPQVMKGYYKNPEATKKTISDGWINTGDIGFINYKKTLTLTGRAKDTVVLLGGENVEPVPIENKLDESPFIKQSMVFGQDQKALGAIIVPDIDNLKPWLEQNGITAKELKDLVDHPKVLEFYKKEIREYNSTKEGFKSFELVQHVVIAPKAFEVGDELTNLLKMKRHVITEKYQKKIDRVYK</sequence>
<dbReference type="InterPro" id="IPR000873">
    <property type="entry name" value="AMP-dep_synth/lig_dom"/>
</dbReference>
<protein>
    <submittedName>
        <fullName evidence="3">Long-chain fatty acid--CoA ligase</fullName>
    </submittedName>
</protein>
<evidence type="ECO:0000256" key="1">
    <source>
        <dbReference type="SAM" id="Phobius"/>
    </source>
</evidence>
<dbReference type="InterPro" id="IPR020845">
    <property type="entry name" value="AMP-binding_CS"/>
</dbReference>
<reference evidence="3" key="1">
    <citation type="journal article" date="2019" name="PLoS Negl. Trop. Dis.">
        <title>Revisiting the worldwide diversity of Leptospira species in the environment.</title>
        <authorList>
            <person name="Vincent A.T."/>
            <person name="Schiettekatte O."/>
            <person name="Bourhy P."/>
            <person name="Veyrier F.J."/>
            <person name="Picardeau M."/>
        </authorList>
    </citation>
    <scope>NUCLEOTIDE SEQUENCE [LARGE SCALE GENOMIC DNA]</scope>
    <source>
        <strain evidence="3">SSW15</strain>
    </source>
</reference>
<dbReference type="PROSITE" id="PS00455">
    <property type="entry name" value="AMP_BINDING"/>
    <property type="match status" value="1"/>
</dbReference>
<dbReference type="InterPro" id="IPR052987">
    <property type="entry name" value="Chloroplast_AMP-bd_Enzymes"/>
</dbReference>
<keyword evidence="4" id="KW-1185">Reference proteome</keyword>
<keyword evidence="1" id="KW-1133">Transmembrane helix</keyword>
<dbReference type="GO" id="GO:0016874">
    <property type="term" value="F:ligase activity"/>
    <property type="evidence" value="ECO:0007669"/>
    <property type="project" value="UniProtKB-KW"/>
</dbReference>
<proteinExistence type="predicted"/>
<keyword evidence="1" id="KW-0472">Membrane</keyword>
<dbReference type="OrthoDB" id="311554at2"/>
<dbReference type="InterPro" id="IPR042099">
    <property type="entry name" value="ANL_N_sf"/>
</dbReference>
<comment type="caution">
    <text evidence="3">The sequence shown here is derived from an EMBL/GenBank/DDBJ whole genome shotgun (WGS) entry which is preliminary data.</text>
</comment>
<dbReference type="Proteomes" id="UP000298458">
    <property type="component" value="Unassembled WGS sequence"/>
</dbReference>
<gene>
    <name evidence="3" type="ORF">EHO60_04705</name>
</gene>
<accession>A0A4R9GG00</accession>
<dbReference type="EMBL" id="RQET01000004">
    <property type="protein sequence ID" value="TGK11602.1"/>
    <property type="molecule type" value="Genomic_DNA"/>
</dbReference>
<dbReference type="RefSeq" id="WP_135767006.1">
    <property type="nucleotide sequence ID" value="NZ_RQET01000004.1"/>
</dbReference>
<dbReference type="PANTHER" id="PTHR43813">
    <property type="entry name" value="ACYL-ACTIVATING ENZYME 16, CHLOROPLASTIC-RELATED"/>
    <property type="match status" value="1"/>
</dbReference>
<feature type="transmembrane region" description="Helical" evidence="1">
    <location>
        <begin position="342"/>
        <end position="365"/>
    </location>
</feature>
<dbReference type="AlphaFoldDB" id="A0A4R9GG00"/>